<evidence type="ECO:0000259" key="1">
    <source>
        <dbReference type="Pfam" id="PF13568"/>
    </source>
</evidence>
<dbReference type="RefSeq" id="WP_101902523.1">
    <property type="nucleotide sequence ID" value="NZ_JBFKZU010000010.1"/>
</dbReference>
<gene>
    <name evidence="2" type="ORF">TD3509T_0301</name>
</gene>
<dbReference type="Proteomes" id="UP001497514">
    <property type="component" value="Chromosome"/>
</dbReference>
<dbReference type="InterPro" id="IPR025665">
    <property type="entry name" value="Beta-barrel_OMP_2"/>
</dbReference>
<accession>A0ABP1EEG5</accession>
<protein>
    <recommendedName>
        <fullName evidence="1">Outer membrane protein beta-barrel domain-containing protein</fullName>
    </recommendedName>
</protein>
<dbReference type="Pfam" id="PF13568">
    <property type="entry name" value="OMP_b-brl_2"/>
    <property type="match status" value="1"/>
</dbReference>
<feature type="domain" description="Outer membrane protein beta-barrel" evidence="1">
    <location>
        <begin position="17"/>
        <end position="199"/>
    </location>
</feature>
<keyword evidence="3" id="KW-1185">Reference proteome</keyword>
<name>A0ABP1EEG5_9FLAO</name>
<evidence type="ECO:0000313" key="2">
    <source>
        <dbReference type="EMBL" id="CAL2076393.1"/>
    </source>
</evidence>
<organism evidence="2 3">
    <name type="scientific">Tenacibaculum dicentrarchi</name>
    <dbReference type="NCBI Taxonomy" id="669041"/>
    <lineage>
        <taxon>Bacteria</taxon>
        <taxon>Pseudomonadati</taxon>
        <taxon>Bacteroidota</taxon>
        <taxon>Flavobacteriia</taxon>
        <taxon>Flavobacteriales</taxon>
        <taxon>Flavobacteriaceae</taxon>
        <taxon>Tenacibaculum</taxon>
    </lineage>
</organism>
<sequence>MKNSLIFFFLFLSMAIFSQKDSLQIGDRYWEDQLYLNVTFNTLTNQPNKIDKNTFSFGFSAGYIKDIPLVKSGKMAIGIGLGYAIDSFNLNVEAVKEYSDNLHLNYMITANKLKTHTLEIPIQFRLRTSTQNSFSFWRLYTGINFSYNLSNTFSYTDDTIKAVDVLNSASYNKFQTGLTLSSGYKTFNFHVYYGLTPLLKNAFSNGGRVRSNIVRFGLAFYLL</sequence>
<evidence type="ECO:0000313" key="3">
    <source>
        <dbReference type="Proteomes" id="UP001497514"/>
    </source>
</evidence>
<proteinExistence type="predicted"/>
<dbReference type="EMBL" id="OZ038524">
    <property type="protein sequence ID" value="CAL2076393.1"/>
    <property type="molecule type" value="Genomic_DNA"/>
</dbReference>
<reference evidence="2 3" key="1">
    <citation type="submission" date="2024-05" db="EMBL/GenBank/DDBJ databases">
        <authorList>
            <person name="Duchaud E."/>
        </authorList>
    </citation>
    <scope>NUCLEOTIDE SEQUENCE [LARGE SCALE GENOMIC DNA]</scope>
    <source>
        <strain evidence="2">Ena-SAMPLE-TAB-13-05-2024-13:56:06:370-140309</strain>
    </source>
</reference>